<protein>
    <submittedName>
        <fullName evidence="1">Gliding motility-associated lipoprotein GldD</fullName>
    </submittedName>
</protein>
<dbReference type="Pfam" id="PF25593">
    <property type="entry name" value="GldD_lipo"/>
    <property type="match status" value="1"/>
</dbReference>
<dbReference type="STRING" id="1434700.SAMN06296427_101227"/>
<organism evidence="1 2">
    <name type="scientific">Moheibacter sediminis</name>
    <dbReference type="NCBI Taxonomy" id="1434700"/>
    <lineage>
        <taxon>Bacteria</taxon>
        <taxon>Pseudomonadati</taxon>
        <taxon>Bacteroidota</taxon>
        <taxon>Flavobacteriia</taxon>
        <taxon>Flavobacteriales</taxon>
        <taxon>Weeksellaceae</taxon>
        <taxon>Moheibacter</taxon>
    </lineage>
</organism>
<keyword evidence="2" id="KW-1185">Reference proteome</keyword>
<gene>
    <name evidence="1" type="ORF">SAMN06296427_101227</name>
</gene>
<accession>A0A1W1YBL2</accession>
<dbReference type="EMBL" id="FWXS01000001">
    <property type="protein sequence ID" value="SMC33545.1"/>
    <property type="molecule type" value="Genomic_DNA"/>
</dbReference>
<dbReference type="OrthoDB" id="679501at2"/>
<dbReference type="AlphaFoldDB" id="A0A1W1YBL2"/>
<reference evidence="1 2" key="1">
    <citation type="submission" date="2017-04" db="EMBL/GenBank/DDBJ databases">
        <authorList>
            <person name="Afonso C.L."/>
            <person name="Miller P.J."/>
            <person name="Scott M.A."/>
            <person name="Spackman E."/>
            <person name="Goraichik I."/>
            <person name="Dimitrov K.M."/>
            <person name="Suarez D.L."/>
            <person name="Swayne D.E."/>
        </authorList>
    </citation>
    <scope>NUCLEOTIDE SEQUENCE [LARGE SCALE GENOMIC DNA]</scope>
    <source>
        <strain evidence="1 2">CGMCC 1.12708</strain>
    </source>
</reference>
<dbReference type="Proteomes" id="UP000192393">
    <property type="component" value="Unassembled WGS sequence"/>
</dbReference>
<dbReference type="PROSITE" id="PS51257">
    <property type="entry name" value="PROKAR_LIPOPROTEIN"/>
    <property type="match status" value="1"/>
</dbReference>
<evidence type="ECO:0000313" key="1">
    <source>
        <dbReference type="EMBL" id="SMC33545.1"/>
    </source>
</evidence>
<dbReference type="RefSeq" id="WP_084015441.1">
    <property type="nucleotide sequence ID" value="NZ_FWXS01000001.1"/>
</dbReference>
<dbReference type="InterPro" id="IPR019850">
    <property type="entry name" value="GldD-like"/>
</dbReference>
<evidence type="ECO:0000313" key="2">
    <source>
        <dbReference type="Proteomes" id="UP000192393"/>
    </source>
</evidence>
<keyword evidence="1" id="KW-0449">Lipoprotein</keyword>
<proteinExistence type="predicted"/>
<sequence>MKYFSGLILLIVLIACKEDYGLKPVGHVRLEYPEAIYQNFDSDCNYTFEFSNQSKPMQKGKEACWYVLHYPGMKANIYITYFPVNGKEDLAMKIKDSEKVVHEQTVKASYISPREFIFDEKKVYGTLFELGGESAINMQFHATDSTKNLISGSVYFSTPPKYDSLQPAINHIKKDVIHLIETLKWK</sequence>
<name>A0A1W1YBL2_9FLAO</name>
<dbReference type="NCBIfam" id="TIGR03512">
    <property type="entry name" value="GldD_lipo"/>
    <property type="match status" value="1"/>
</dbReference>